<reference evidence="3 4" key="1">
    <citation type="submission" date="2016-11" db="EMBL/GenBank/DDBJ databases">
        <authorList>
            <person name="Jaros S."/>
            <person name="Januszkiewicz K."/>
            <person name="Wedrychowicz H."/>
        </authorList>
    </citation>
    <scope>NUCLEOTIDE SEQUENCE [LARGE SCALE GENOMIC DNA]</scope>
    <source>
        <strain evidence="3 4">DSM 25479</strain>
    </source>
</reference>
<dbReference type="OrthoDB" id="966117at2"/>
<dbReference type="RefSeq" id="WP_073178343.1">
    <property type="nucleotide sequence ID" value="NZ_CP063145.1"/>
</dbReference>
<evidence type="ECO:0000313" key="5">
    <source>
        <dbReference type="Proteomes" id="UP000593605"/>
    </source>
</evidence>
<dbReference type="AlphaFoldDB" id="A0A1M6C1T7"/>
<dbReference type="InterPro" id="IPR036938">
    <property type="entry name" value="PAP2/HPO_sf"/>
</dbReference>
<dbReference type="Proteomes" id="UP000184335">
    <property type="component" value="Unassembled WGS sequence"/>
</dbReference>
<dbReference type="EMBL" id="CP063145">
    <property type="protein sequence ID" value="QOR74017.1"/>
    <property type="molecule type" value="Genomic_DNA"/>
</dbReference>
<feature type="transmembrane region" description="Helical" evidence="1">
    <location>
        <begin position="173"/>
        <end position="190"/>
    </location>
</feature>
<reference evidence="2 5" key="2">
    <citation type="submission" date="2020-10" db="EMBL/GenBank/DDBJ databases">
        <title>Complete genome of Cruoricapor ignavus strain M1214 isolated from the blood culture of a febrile patient.</title>
        <authorList>
            <person name="Guglielmino C.J.D."/>
        </authorList>
    </citation>
    <scope>NUCLEOTIDE SEQUENCE [LARGE SCALE GENOMIC DNA]</scope>
    <source>
        <strain evidence="2 5">M1214</strain>
    </source>
</reference>
<feature type="transmembrane region" description="Helical" evidence="1">
    <location>
        <begin position="12"/>
        <end position="30"/>
    </location>
</feature>
<name>A0A1M6C1T7_9FLAO</name>
<sequence length="196" mass="22709">MHQSLLHRLAGIISNVFNPLLAVLLFYIYHTVKYYPGQEAQRLLPVLLIVLLPCVFWILWNVRRGRYSNMDVSNRRQRVSLYFFTEAMLLVYQLYLNFSGQSPDIQFFFLMILLVAMHISNYFIKSSMHTAFNIFVAAMFFAEFWQAGLAWLMISLFVAVSRVILKRHTPAEVFSGAAIGLAVSAMYLFVNINANY</sequence>
<dbReference type="KEGG" id="civ:IMZ16_00780"/>
<dbReference type="STRING" id="1118202.SAMN05443429_102196"/>
<accession>A0A1M6C1T7</accession>
<organism evidence="3 4">
    <name type="scientific">Cruoricaptor ignavus</name>
    <dbReference type="NCBI Taxonomy" id="1118202"/>
    <lineage>
        <taxon>Bacteria</taxon>
        <taxon>Pseudomonadati</taxon>
        <taxon>Bacteroidota</taxon>
        <taxon>Flavobacteriia</taxon>
        <taxon>Flavobacteriales</taxon>
        <taxon>Weeksellaceae</taxon>
        <taxon>Cruoricaptor</taxon>
    </lineage>
</organism>
<protein>
    <submittedName>
        <fullName evidence="2">Phosphatase PAP2 family protein</fullName>
    </submittedName>
</protein>
<dbReference type="SUPFAM" id="SSF48317">
    <property type="entry name" value="Acid phosphatase/Vanadium-dependent haloperoxidase"/>
    <property type="match status" value="1"/>
</dbReference>
<evidence type="ECO:0000313" key="3">
    <source>
        <dbReference type="EMBL" id="SHI54960.1"/>
    </source>
</evidence>
<keyword evidence="1" id="KW-0472">Membrane</keyword>
<keyword evidence="4" id="KW-1185">Reference proteome</keyword>
<dbReference type="EMBL" id="FQYI01000002">
    <property type="protein sequence ID" value="SHI54960.1"/>
    <property type="molecule type" value="Genomic_DNA"/>
</dbReference>
<keyword evidence="1" id="KW-0812">Transmembrane</keyword>
<gene>
    <name evidence="2" type="ORF">IMZ16_00780</name>
    <name evidence="3" type="ORF">SAMN05443429_102196</name>
</gene>
<feature type="transmembrane region" description="Helical" evidence="1">
    <location>
        <begin position="131"/>
        <end position="153"/>
    </location>
</feature>
<evidence type="ECO:0000313" key="4">
    <source>
        <dbReference type="Proteomes" id="UP000184335"/>
    </source>
</evidence>
<feature type="transmembrane region" description="Helical" evidence="1">
    <location>
        <begin position="42"/>
        <end position="60"/>
    </location>
</feature>
<dbReference type="Proteomes" id="UP000593605">
    <property type="component" value="Chromosome"/>
</dbReference>
<evidence type="ECO:0000313" key="2">
    <source>
        <dbReference type="EMBL" id="QOR74017.1"/>
    </source>
</evidence>
<feature type="transmembrane region" description="Helical" evidence="1">
    <location>
        <begin position="81"/>
        <end position="99"/>
    </location>
</feature>
<feature type="transmembrane region" description="Helical" evidence="1">
    <location>
        <begin position="105"/>
        <end position="124"/>
    </location>
</feature>
<keyword evidence="1" id="KW-1133">Transmembrane helix</keyword>
<proteinExistence type="predicted"/>
<dbReference type="Gene3D" id="1.20.144.10">
    <property type="entry name" value="Phosphatidic acid phosphatase type 2/haloperoxidase"/>
    <property type="match status" value="1"/>
</dbReference>
<dbReference type="CDD" id="cd01610">
    <property type="entry name" value="PAP2_like"/>
    <property type="match status" value="1"/>
</dbReference>
<evidence type="ECO:0000256" key="1">
    <source>
        <dbReference type="SAM" id="Phobius"/>
    </source>
</evidence>